<dbReference type="InterPro" id="IPR021133">
    <property type="entry name" value="HEAT_type_2"/>
</dbReference>
<reference evidence="2" key="1">
    <citation type="submission" date="2024-01" db="EMBL/GenBank/DDBJ databases">
        <title>The first autotrophic representatives of the genus Thermodesulfovibrio.</title>
        <authorList>
            <person name="Maltseva A.I."/>
            <person name="Elcheninov A.G."/>
            <person name="Kublanov I.V."/>
            <person name="Lebedinsky A.V."/>
            <person name="Frolov E.N."/>
        </authorList>
    </citation>
    <scope>NUCLEOTIDE SEQUENCE</scope>
    <source>
        <strain evidence="2">3907-1M</strain>
    </source>
</reference>
<dbReference type="KEGG" id="taut:V4D30_06775"/>
<dbReference type="InterPro" id="IPR016024">
    <property type="entry name" value="ARM-type_fold"/>
</dbReference>
<gene>
    <name evidence="2" type="ORF">V4D30_06775</name>
</gene>
<comment type="function">
    <text evidence="1">Catalyzes the hydroxylation of the N(6)-(4-aminobutyl)-L-lysine intermediate produced by deoxyhypusine synthase/DHPS on a critical lysine of the eukaryotic translation initiation factor 5A/eIF-5A. This is the second step of the post-translational modification of that lysine into an unusual amino acid residue named hypusine. Hypusination is unique to mature eIF-5A factor and is essential for its function.</text>
</comment>
<dbReference type="InterPro" id="IPR011989">
    <property type="entry name" value="ARM-like"/>
</dbReference>
<evidence type="ECO:0000256" key="1">
    <source>
        <dbReference type="ARBA" id="ARBA00045876"/>
    </source>
</evidence>
<dbReference type="Gene3D" id="1.25.10.10">
    <property type="entry name" value="Leucine-rich Repeat Variant"/>
    <property type="match status" value="1"/>
</dbReference>
<proteinExistence type="predicted"/>
<evidence type="ECO:0000313" key="2">
    <source>
        <dbReference type="EMBL" id="XCH46037.1"/>
    </source>
</evidence>
<dbReference type="Pfam" id="PF03130">
    <property type="entry name" value="HEAT_PBS"/>
    <property type="match status" value="1"/>
</dbReference>
<organism evidence="2">
    <name type="scientific">Thermodesulfovibrio autotrophicus</name>
    <dbReference type="NCBI Taxonomy" id="3118333"/>
    <lineage>
        <taxon>Bacteria</taxon>
        <taxon>Pseudomonadati</taxon>
        <taxon>Nitrospirota</taxon>
        <taxon>Thermodesulfovibrionia</taxon>
        <taxon>Thermodesulfovibrionales</taxon>
        <taxon>Thermodesulfovibrionaceae</taxon>
        <taxon>Thermodesulfovibrio</taxon>
    </lineage>
</organism>
<dbReference type="GO" id="GO:0016491">
    <property type="term" value="F:oxidoreductase activity"/>
    <property type="evidence" value="ECO:0007669"/>
    <property type="project" value="TreeGrafter"/>
</dbReference>
<accession>A0AAU8GWQ5</accession>
<dbReference type="PANTHER" id="PTHR12697">
    <property type="entry name" value="PBS LYASE HEAT-LIKE PROTEIN"/>
    <property type="match status" value="1"/>
</dbReference>
<dbReference type="PANTHER" id="PTHR12697:SF5">
    <property type="entry name" value="DEOXYHYPUSINE HYDROXYLASE"/>
    <property type="match status" value="1"/>
</dbReference>
<dbReference type="RefSeq" id="WP_353683576.1">
    <property type="nucleotide sequence ID" value="NZ_CP144373.1"/>
</dbReference>
<dbReference type="SMART" id="SM00567">
    <property type="entry name" value="EZ_HEAT"/>
    <property type="match status" value="4"/>
</dbReference>
<name>A0AAU8GWQ5_9BACT</name>
<sequence>MKNFLKLLILVFLLFPFTSVYSLTIDELFKELDTPQWRDKIVDPAFVGKFKNPDMLSTVVKLADARGYDWRYRIRAIRLLGSIGSPQAEEALLGMFQDPFFHNECPSLKSYVADALGDFKPSMRLLEILKEGLNDPETLVREATARSLGRIKMAEAVKYLKEAFLSEKTLAVRIAIINALKSIGTPEAKNFIKEIASDGNHKELIDVFGSSL</sequence>
<dbReference type="EMBL" id="CP144373">
    <property type="protein sequence ID" value="XCH46037.1"/>
    <property type="molecule type" value="Genomic_DNA"/>
</dbReference>
<dbReference type="AlphaFoldDB" id="A0AAU8GWQ5"/>
<dbReference type="Pfam" id="PF13646">
    <property type="entry name" value="HEAT_2"/>
    <property type="match status" value="1"/>
</dbReference>
<dbReference type="PROSITE" id="PS50077">
    <property type="entry name" value="HEAT_REPEAT"/>
    <property type="match status" value="1"/>
</dbReference>
<dbReference type="SUPFAM" id="SSF48371">
    <property type="entry name" value="ARM repeat"/>
    <property type="match status" value="1"/>
</dbReference>
<dbReference type="InterPro" id="IPR004155">
    <property type="entry name" value="PBS_lyase_HEAT"/>
</dbReference>
<protein>
    <submittedName>
        <fullName evidence="2">HEAT repeat domain-containing protein</fullName>
    </submittedName>
</protein>